<dbReference type="Gene3D" id="2.40.10.10">
    <property type="entry name" value="Trypsin-like serine proteases"/>
    <property type="match status" value="1"/>
</dbReference>
<dbReference type="PROSITE" id="PS50240">
    <property type="entry name" value="TRYPSIN_DOM"/>
    <property type="match status" value="1"/>
</dbReference>
<dbReference type="SMART" id="SM00020">
    <property type="entry name" value="Tryp_SPc"/>
    <property type="match status" value="1"/>
</dbReference>
<evidence type="ECO:0000313" key="4">
    <source>
        <dbReference type="Proteomes" id="UP000271974"/>
    </source>
</evidence>
<organism evidence="3 4">
    <name type="scientific">Elysia chlorotica</name>
    <name type="common">Eastern emerald elysia</name>
    <name type="synonym">Sea slug</name>
    <dbReference type="NCBI Taxonomy" id="188477"/>
    <lineage>
        <taxon>Eukaryota</taxon>
        <taxon>Metazoa</taxon>
        <taxon>Spiralia</taxon>
        <taxon>Lophotrochozoa</taxon>
        <taxon>Mollusca</taxon>
        <taxon>Gastropoda</taxon>
        <taxon>Heterobranchia</taxon>
        <taxon>Euthyneura</taxon>
        <taxon>Panpulmonata</taxon>
        <taxon>Sacoglossa</taxon>
        <taxon>Placobranchoidea</taxon>
        <taxon>Plakobranchidae</taxon>
        <taxon>Elysia</taxon>
    </lineage>
</organism>
<dbReference type="InterPro" id="IPR001254">
    <property type="entry name" value="Trypsin_dom"/>
</dbReference>
<dbReference type="EMBL" id="RQTK01000051">
    <property type="protein sequence ID" value="RUS89620.1"/>
    <property type="molecule type" value="Genomic_DNA"/>
</dbReference>
<dbReference type="OrthoDB" id="9970815at2759"/>
<evidence type="ECO:0000313" key="3">
    <source>
        <dbReference type="EMBL" id="RUS89620.1"/>
    </source>
</evidence>
<accession>A0A3S0ZY82</accession>
<dbReference type="InterPro" id="IPR001314">
    <property type="entry name" value="Peptidase_S1A"/>
</dbReference>
<dbReference type="InterPro" id="IPR018114">
    <property type="entry name" value="TRYPSIN_HIS"/>
</dbReference>
<proteinExistence type="predicted"/>
<dbReference type="SUPFAM" id="SSF50494">
    <property type="entry name" value="Trypsin-like serine proteases"/>
    <property type="match status" value="1"/>
</dbReference>
<name>A0A3S0ZY82_ELYCH</name>
<feature type="domain" description="Peptidase S1" evidence="2">
    <location>
        <begin position="30"/>
        <end position="262"/>
    </location>
</feature>
<dbReference type="Pfam" id="PF00089">
    <property type="entry name" value="Trypsin"/>
    <property type="match status" value="1"/>
</dbReference>
<sequence length="262" mass="28255">MPLSIAVHASVTDRCLTRPERCGLRSSNWIVGGQEASPGRWAWQVSLQEYNVTSGRWVHVCGGALVHESWVVTAGHCIHALSNAFSVTAVLGSYNLSSADPGERRVKVDRLIGHPDYRHGGNYPNDVGLVHLANPVTMTRSISPVCLPGQEASADHRSRTLHGPSTRCWVTGWGRTLGESTGWGRTLGEYTRPGHTRWVSPHDLDLHWFAAPPGATDARVLNEAEVDLIDRATCAATWADFITSSHICAAGSSGGGACENVF</sequence>
<dbReference type="GO" id="GO:0004252">
    <property type="term" value="F:serine-type endopeptidase activity"/>
    <property type="evidence" value="ECO:0007669"/>
    <property type="project" value="InterPro"/>
</dbReference>
<keyword evidence="4" id="KW-1185">Reference proteome</keyword>
<dbReference type="Proteomes" id="UP000271974">
    <property type="component" value="Unassembled WGS sequence"/>
</dbReference>
<dbReference type="STRING" id="188477.A0A3S0ZY82"/>
<gene>
    <name evidence="3" type="ORF">EGW08_002638</name>
</gene>
<dbReference type="AlphaFoldDB" id="A0A3S0ZY82"/>
<dbReference type="PANTHER" id="PTHR24253">
    <property type="entry name" value="TRANSMEMBRANE PROTEASE SERINE"/>
    <property type="match status" value="1"/>
</dbReference>
<reference evidence="3 4" key="1">
    <citation type="submission" date="2019-01" db="EMBL/GenBank/DDBJ databases">
        <title>A draft genome assembly of the solar-powered sea slug Elysia chlorotica.</title>
        <authorList>
            <person name="Cai H."/>
            <person name="Li Q."/>
            <person name="Fang X."/>
            <person name="Li J."/>
            <person name="Curtis N.E."/>
            <person name="Altenburger A."/>
            <person name="Shibata T."/>
            <person name="Feng M."/>
            <person name="Maeda T."/>
            <person name="Schwartz J.A."/>
            <person name="Shigenobu S."/>
            <person name="Lundholm N."/>
            <person name="Nishiyama T."/>
            <person name="Yang H."/>
            <person name="Hasebe M."/>
            <person name="Li S."/>
            <person name="Pierce S.K."/>
            <person name="Wang J."/>
        </authorList>
    </citation>
    <scope>NUCLEOTIDE SEQUENCE [LARGE SCALE GENOMIC DNA]</scope>
    <source>
        <strain evidence="3">EC2010</strain>
        <tissue evidence="3">Whole organism of an adult</tissue>
    </source>
</reference>
<dbReference type="InterPro" id="IPR043504">
    <property type="entry name" value="Peptidase_S1_PA_chymotrypsin"/>
</dbReference>
<protein>
    <recommendedName>
        <fullName evidence="2">Peptidase S1 domain-containing protein</fullName>
    </recommendedName>
</protein>
<dbReference type="PROSITE" id="PS00134">
    <property type="entry name" value="TRYPSIN_HIS"/>
    <property type="match status" value="1"/>
</dbReference>
<dbReference type="FunFam" id="2.40.10.10:FF:000004">
    <property type="entry name" value="Tryptase gamma 1"/>
    <property type="match status" value="1"/>
</dbReference>
<evidence type="ECO:0000256" key="1">
    <source>
        <dbReference type="ARBA" id="ARBA00023157"/>
    </source>
</evidence>
<dbReference type="PANTHER" id="PTHR24253:SF176">
    <property type="entry name" value="CORIN, ISOFORM B"/>
    <property type="match status" value="1"/>
</dbReference>
<evidence type="ECO:0000259" key="2">
    <source>
        <dbReference type="PROSITE" id="PS50240"/>
    </source>
</evidence>
<keyword evidence="1" id="KW-1015">Disulfide bond</keyword>
<dbReference type="CDD" id="cd00190">
    <property type="entry name" value="Tryp_SPc"/>
    <property type="match status" value="1"/>
</dbReference>
<comment type="caution">
    <text evidence="3">The sequence shown here is derived from an EMBL/GenBank/DDBJ whole genome shotgun (WGS) entry which is preliminary data.</text>
</comment>
<dbReference type="PRINTS" id="PR00722">
    <property type="entry name" value="CHYMOTRYPSIN"/>
</dbReference>
<dbReference type="InterPro" id="IPR009003">
    <property type="entry name" value="Peptidase_S1_PA"/>
</dbReference>
<dbReference type="GO" id="GO:0006508">
    <property type="term" value="P:proteolysis"/>
    <property type="evidence" value="ECO:0007669"/>
    <property type="project" value="InterPro"/>
</dbReference>